<dbReference type="SUPFAM" id="SSF103473">
    <property type="entry name" value="MFS general substrate transporter"/>
    <property type="match status" value="1"/>
</dbReference>
<gene>
    <name evidence="6" type="ORF">B0T24DRAFT_586795</name>
</gene>
<organism evidence="6 7">
    <name type="scientific">Lasiosphaeria ovina</name>
    <dbReference type="NCBI Taxonomy" id="92902"/>
    <lineage>
        <taxon>Eukaryota</taxon>
        <taxon>Fungi</taxon>
        <taxon>Dikarya</taxon>
        <taxon>Ascomycota</taxon>
        <taxon>Pezizomycotina</taxon>
        <taxon>Sordariomycetes</taxon>
        <taxon>Sordariomycetidae</taxon>
        <taxon>Sordariales</taxon>
        <taxon>Lasiosphaeriaceae</taxon>
        <taxon>Lasiosphaeria</taxon>
    </lineage>
</organism>
<dbReference type="InterPro" id="IPR036259">
    <property type="entry name" value="MFS_trans_sf"/>
</dbReference>
<dbReference type="EMBL" id="JAULSN010000022">
    <property type="protein sequence ID" value="KAK3358283.1"/>
    <property type="molecule type" value="Genomic_DNA"/>
</dbReference>
<accession>A0AAE0JRT6</accession>
<keyword evidence="7" id="KW-1185">Reference proteome</keyword>
<dbReference type="PANTHER" id="PTHR23507:SF1">
    <property type="entry name" value="FI18259P1-RELATED"/>
    <property type="match status" value="1"/>
</dbReference>
<comment type="subcellular location">
    <subcellularLocation>
        <location evidence="1">Membrane</location>
        <topology evidence="1">Multi-pass membrane protein</topology>
    </subcellularLocation>
</comment>
<evidence type="ECO:0000256" key="5">
    <source>
        <dbReference type="SAM" id="Phobius"/>
    </source>
</evidence>
<comment type="caution">
    <text evidence="6">The sequence shown here is derived from an EMBL/GenBank/DDBJ whole genome shotgun (WGS) entry which is preliminary data.</text>
</comment>
<reference evidence="6" key="2">
    <citation type="submission" date="2023-06" db="EMBL/GenBank/DDBJ databases">
        <authorList>
            <consortium name="Lawrence Berkeley National Laboratory"/>
            <person name="Haridas S."/>
            <person name="Hensen N."/>
            <person name="Bonometti L."/>
            <person name="Westerberg I."/>
            <person name="Brannstrom I.O."/>
            <person name="Guillou S."/>
            <person name="Cros-Aarteil S."/>
            <person name="Calhoun S."/>
            <person name="Kuo A."/>
            <person name="Mondo S."/>
            <person name="Pangilinan J."/>
            <person name="Riley R."/>
            <person name="Labutti K."/>
            <person name="Andreopoulos B."/>
            <person name="Lipzen A."/>
            <person name="Chen C."/>
            <person name="Yanf M."/>
            <person name="Daum C."/>
            <person name="Ng V."/>
            <person name="Clum A."/>
            <person name="Steindorff A."/>
            <person name="Ohm R."/>
            <person name="Martin F."/>
            <person name="Silar P."/>
            <person name="Natvig D."/>
            <person name="Lalanne C."/>
            <person name="Gautier V."/>
            <person name="Ament-Velasquez S.L."/>
            <person name="Kruys A."/>
            <person name="Hutchinson M.I."/>
            <person name="Powell A.J."/>
            <person name="Barry K."/>
            <person name="Miller A.N."/>
            <person name="Grigoriev I.V."/>
            <person name="Debuchy R."/>
            <person name="Gladieux P."/>
            <person name="Thoren M.H."/>
            <person name="Johannesson H."/>
        </authorList>
    </citation>
    <scope>NUCLEOTIDE SEQUENCE</scope>
    <source>
        <strain evidence="6">CBS 958.72</strain>
    </source>
</reference>
<evidence type="ECO:0000313" key="7">
    <source>
        <dbReference type="Proteomes" id="UP001287356"/>
    </source>
</evidence>
<reference evidence="6" key="1">
    <citation type="journal article" date="2023" name="Mol. Phylogenet. Evol.">
        <title>Genome-scale phylogeny and comparative genomics of the fungal order Sordariales.</title>
        <authorList>
            <person name="Hensen N."/>
            <person name="Bonometti L."/>
            <person name="Westerberg I."/>
            <person name="Brannstrom I.O."/>
            <person name="Guillou S."/>
            <person name="Cros-Aarteil S."/>
            <person name="Calhoun S."/>
            <person name="Haridas S."/>
            <person name="Kuo A."/>
            <person name="Mondo S."/>
            <person name="Pangilinan J."/>
            <person name="Riley R."/>
            <person name="LaButti K."/>
            <person name="Andreopoulos B."/>
            <person name="Lipzen A."/>
            <person name="Chen C."/>
            <person name="Yan M."/>
            <person name="Daum C."/>
            <person name="Ng V."/>
            <person name="Clum A."/>
            <person name="Steindorff A."/>
            <person name="Ohm R.A."/>
            <person name="Martin F."/>
            <person name="Silar P."/>
            <person name="Natvig D.O."/>
            <person name="Lalanne C."/>
            <person name="Gautier V."/>
            <person name="Ament-Velasquez S.L."/>
            <person name="Kruys A."/>
            <person name="Hutchinson M.I."/>
            <person name="Powell A.J."/>
            <person name="Barry K."/>
            <person name="Miller A.N."/>
            <person name="Grigoriev I.V."/>
            <person name="Debuchy R."/>
            <person name="Gladieux P."/>
            <person name="Hiltunen Thoren M."/>
            <person name="Johannesson H."/>
        </authorList>
    </citation>
    <scope>NUCLEOTIDE SEQUENCE</scope>
    <source>
        <strain evidence="6">CBS 958.72</strain>
    </source>
</reference>
<keyword evidence="2 5" id="KW-0812">Transmembrane</keyword>
<evidence type="ECO:0000256" key="1">
    <source>
        <dbReference type="ARBA" id="ARBA00004141"/>
    </source>
</evidence>
<feature type="transmembrane region" description="Helical" evidence="5">
    <location>
        <begin position="126"/>
        <end position="144"/>
    </location>
</feature>
<evidence type="ECO:0000256" key="2">
    <source>
        <dbReference type="ARBA" id="ARBA00022692"/>
    </source>
</evidence>
<evidence type="ECO:0000256" key="3">
    <source>
        <dbReference type="ARBA" id="ARBA00022989"/>
    </source>
</evidence>
<dbReference type="AlphaFoldDB" id="A0AAE0JRT6"/>
<name>A0AAE0JRT6_9PEZI</name>
<sequence length="232" mass="25461">MRILGWSAGLLLGVRYLTSTIRRGRVLATSFHGSFRSQLLQKNVMLVMPLFFVLTLRYLLLGILVQYSSARFGWDVVDSGIFQSEVAVIGLVQYVFLLPSFLRYLRSKSLASPDEVELKMVRYSSSFLFIGSACIGICSARWLLMPATLIFALGFGIRAPLLSFLSFQGPDSSRGFLFSAATVASSLGQLVCSPVWGYIFAWSSGLAGLWQGTPFYTGAVCAVSPNRTDNCS</sequence>
<protein>
    <submittedName>
        <fullName evidence="6">Uncharacterized protein</fullName>
    </submittedName>
</protein>
<evidence type="ECO:0000256" key="4">
    <source>
        <dbReference type="ARBA" id="ARBA00023136"/>
    </source>
</evidence>
<feature type="transmembrane region" description="Helical" evidence="5">
    <location>
        <begin position="87"/>
        <end position="105"/>
    </location>
</feature>
<keyword evidence="3 5" id="KW-1133">Transmembrane helix</keyword>
<proteinExistence type="predicted"/>
<evidence type="ECO:0000313" key="6">
    <source>
        <dbReference type="EMBL" id="KAK3358283.1"/>
    </source>
</evidence>
<keyword evidence="4 5" id="KW-0472">Membrane</keyword>
<dbReference type="Gene3D" id="1.20.1250.20">
    <property type="entry name" value="MFS general substrate transporter like domains"/>
    <property type="match status" value="1"/>
</dbReference>
<dbReference type="GO" id="GO:0016020">
    <property type="term" value="C:membrane"/>
    <property type="evidence" value="ECO:0007669"/>
    <property type="project" value="UniProtKB-SubCell"/>
</dbReference>
<dbReference type="PANTHER" id="PTHR23507">
    <property type="entry name" value="ZGC:174356"/>
    <property type="match status" value="1"/>
</dbReference>
<dbReference type="Proteomes" id="UP001287356">
    <property type="component" value="Unassembled WGS sequence"/>
</dbReference>
<dbReference type="GO" id="GO:0022857">
    <property type="term" value="F:transmembrane transporter activity"/>
    <property type="evidence" value="ECO:0007669"/>
    <property type="project" value="TreeGrafter"/>
</dbReference>
<feature type="transmembrane region" description="Helical" evidence="5">
    <location>
        <begin position="44"/>
        <end position="67"/>
    </location>
</feature>